<dbReference type="InterPro" id="IPR008918">
    <property type="entry name" value="HhH2"/>
</dbReference>
<evidence type="ECO:0000256" key="10">
    <source>
        <dbReference type="ARBA" id="ARBA00023125"/>
    </source>
</evidence>
<evidence type="ECO:0000259" key="16">
    <source>
        <dbReference type="SMART" id="SM00475"/>
    </source>
</evidence>
<evidence type="ECO:0000256" key="1">
    <source>
        <dbReference type="ARBA" id="ARBA00007705"/>
    </source>
</evidence>
<proteinExistence type="inferred from homology"/>
<evidence type="ECO:0000256" key="5">
    <source>
        <dbReference type="ARBA" id="ARBA00022695"/>
    </source>
</evidence>
<protein>
    <recommendedName>
        <fullName evidence="3 14">DNA polymerase I</fullName>
        <ecNumber evidence="2 14">2.7.7.7</ecNumber>
    </recommendedName>
</protein>
<keyword evidence="7 15" id="KW-0227">DNA damage</keyword>
<keyword evidence="11 15" id="KW-0234">DNA repair</keyword>
<name>A0A2K2UAS9_9ACTN</name>
<dbReference type="InterPro" id="IPR036397">
    <property type="entry name" value="RNaseH_sf"/>
</dbReference>
<evidence type="ECO:0000256" key="2">
    <source>
        <dbReference type="ARBA" id="ARBA00012417"/>
    </source>
</evidence>
<comment type="catalytic activity">
    <reaction evidence="12 15">
        <text>DNA(n) + a 2'-deoxyribonucleoside 5'-triphosphate = DNA(n+1) + diphosphate</text>
        <dbReference type="Rhea" id="RHEA:22508"/>
        <dbReference type="Rhea" id="RHEA-COMP:17339"/>
        <dbReference type="Rhea" id="RHEA-COMP:17340"/>
        <dbReference type="ChEBI" id="CHEBI:33019"/>
        <dbReference type="ChEBI" id="CHEBI:61560"/>
        <dbReference type="ChEBI" id="CHEBI:173112"/>
        <dbReference type="EC" id="2.7.7.7"/>
    </reaction>
</comment>
<dbReference type="Gene3D" id="3.30.70.370">
    <property type="match status" value="1"/>
</dbReference>
<dbReference type="SMART" id="SM00482">
    <property type="entry name" value="POLAc"/>
    <property type="match status" value="1"/>
</dbReference>
<dbReference type="SUPFAM" id="SSF88723">
    <property type="entry name" value="PIN domain-like"/>
    <property type="match status" value="1"/>
</dbReference>
<dbReference type="SMART" id="SM00475">
    <property type="entry name" value="53EXOc"/>
    <property type="match status" value="1"/>
</dbReference>
<feature type="domain" description="5'-3' exonuclease" evidence="16">
    <location>
        <begin position="3"/>
        <end position="262"/>
    </location>
</feature>
<dbReference type="FunFam" id="1.10.150.20:FF:000002">
    <property type="entry name" value="DNA polymerase I"/>
    <property type="match status" value="1"/>
</dbReference>
<keyword evidence="10 15" id="KW-0238">DNA-binding</keyword>
<evidence type="ECO:0000313" key="18">
    <source>
        <dbReference type="EMBL" id="PNV67394.1"/>
    </source>
</evidence>
<comment type="function">
    <text evidence="13">In addition to polymerase activity, this DNA polymerase exhibits 3'-5' and 5'-3' exonuclease activity.</text>
</comment>
<dbReference type="Pfam" id="PF00476">
    <property type="entry name" value="DNA_pol_A"/>
    <property type="match status" value="1"/>
</dbReference>
<gene>
    <name evidence="15" type="primary">polA</name>
    <name evidence="18" type="ORF">C2L71_08225</name>
</gene>
<dbReference type="InterPro" id="IPR018320">
    <property type="entry name" value="DNA_polymerase_1"/>
</dbReference>
<evidence type="ECO:0000256" key="13">
    <source>
        <dbReference type="ARBA" id="ARBA00053603"/>
    </source>
</evidence>
<dbReference type="InterPro" id="IPR029060">
    <property type="entry name" value="PIN-like_dom_sf"/>
</dbReference>
<dbReference type="InterPro" id="IPR020046">
    <property type="entry name" value="5-3_exonucl_a-hlix_arch_N"/>
</dbReference>
<accession>A0A2K2UAS9</accession>
<evidence type="ECO:0000256" key="11">
    <source>
        <dbReference type="ARBA" id="ARBA00023204"/>
    </source>
</evidence>
<keyword evidence="19" id="KW-1185">Reference proteome</keyword>
<dbReference type="SMART" id="SM00279">
    <property type="entry name" value="HhH2"/>
    <property type="match status" value="1"/>
</dbReference>
<dbReference type="Pfam" id="PF02739">
    <property type="entry name" value="5_3_exonuc_N"/>
    <property type="match status" value="1"/>
</dbReference>
<dbReference type="GO" id="GO:0003887">
    <property type="term" value="F:DNA-directed DNA polymerase activity"/>
    <property type="evidence" value="ECO:0007669"/>
    <property type="project" value="UniProtKB-UniRule"/>
</dbReference>
<dbReference type="Proteomes" id="UP000236197">
    <property type="component" value="Unassembled WGS sequence"/>
</dbReference>
<comment type="caution">
    <text evidence="18">The sequence shown here is derived from an EMBL/GenBank/DDBJ whole genome shotgun (WGS) entry which is preliminary data.</text>
</comment>
<dbReference type="InterPro" id="IPR036279">
    <property type="entry name" value="5-3_exonuclease_C_sf"/>
</dbReference>
<organism evidence="18 19">
    <name type="scientific">Enteroscipio rubneri</name>
    <dbReference type="NCBI Taxonomy" id="2070686"/>
    <lineage>
        <taxon>Bacteria</taxon>
        <taxon>Bacillati</taxon>
        <taxon>Actinomycetota</taxon>
        <taxon>Coriobacteriia</taxon>
        <taxon>Eggerthellales</taxon>
        <taxon>Eggerthellaceae</taxon>
        <taxon>Enteroscipio</taxon>
    </lineage>
</organism>
<dbReference type="InterPro" id="IPR043502">
    <property type="entry name" value="DNA/RNA_pol_sf"/>
</dbReference>
<dbReference type="InterPro" id="IPR001098">
    <property type="entry name" value="DNA-dir_DNA_pol_A_palm_dom"/>
</dbReference>
<evidence type="ECO:0000256" key="12">
    <source>
        <dbReference type="ARBA" id="ARBA00049244"/>
    </source>
</evidence>
<dbReference type="EMBL" id="PPEK01000009">
    <property type="protein sequence ID" value="PNV67394.1"/>
    <property type="molecule type" value="Genomic_DNA"/>
</dbReference>
<keyword evidence="9 15" id="KW-0239">DNA-directed DNA polymerase</keyword>
<dbReference type="Gene3D" id="3.30.420.10">
    <property type="entry name" value="Ribonuclease H-like superfamily/Ribonuclease H"/>
    <property type="match status" value="1"/>
</dbReference>
<keyword evidence="6 15" id="KW-0235">DNA replication</keyword>
<comment type="function">
    <text evidence="15">In addition to polymerase activity, this DNA polymerase exhibits 5'-3' exonuclease activity.</text>
</comment>
<dbReference type="InterPro" id="IPR002421">
    <property type="entry name" value="5-3_exonuclease"/>
</dbReference>
<evidence type="ECO:0000256" key="14">
    <source>
        <dbReference type="NCBIfam" id="TIGR00593"/>
    </source>
</evidence>
<comment type="similarity">
    <text evidence="1 15">Belongs to the DNA polymerase type-A family.</text>
</comment>
<evidence type="ECO:0000256" key="7">
    <source>
        <dbReference type="ARBA" id="ARBA00022763"/>
    </source>
</evidence>
<evidence type="ECO:0000256" key="15">
    <source>
        <dbReference type="RuleBase" id="RU004460"/>
    </source>
</evidence>
<dbReference type="OrthoDB" id="9806424at2"/>
<dbReference type="SUPFAM" id="SSF56672">
    <property type="entry name" value="DNA/RNA polymerases"/>
    <property type="match status" value="1"/>
</dbReference>
<dbReference type="Pfam" id="PF01367">
    <property type="entry name" value="5_3_exonuc"/>
    <property type="match status" value="1"/>
</dbReference>
<dbReference type="GO" id="GO:0008409">
    <property type="term" value="F:5'-3' exonuclease activity"/>
    <property type="evidence" value="ECO:0007669"/>
    <property type="project" value="UniProtKB-UniRule"/>
</dbReference>
<evidence type="ECO:0000256" key="3">
    <source>
        <dbReference type="ARBA" id="ARBA00020311"/>
    </source>
</evidence>
<dbReference type="NCBIfam" id="NF004397">
    <property type="entry name" value="PRK05755.1"/>
    <property type="match status" value="1"/>
</dbReference>
<keyword evidence="5 15" id="KW-0548">Nucleotidyltransferase</keyword>
<dbReference type="GO" id="GO:0006261">
    <property type="term" value="P:DNA-templated DNA replication"/>
    <property type="evidence" value="ECO:0007669"/>
    <property type="project" value="UniProtKB-UniRule"/>
</dbReference>
<reference evidence="19" key="1">
    <citation type="submission" date="2018-01" db="EMBL/GenBank/DDBJ databases">
        <title>Rubneribacter badeniensis gen. nov., sp. nov., and Colonibacter rubneri, gen. nov., sp. nov., WGS of new members of the Eggerthellaceae.</title>
        <authorList>
            <person name="Danylec N."/>
            <person name="Stoll D.A."/>
            <person name="Doetsch A."/>
            <person name="Kulling S.E."/>
            <person name="Huch M."/>
        </authorList>
    </citation>
    <scope>NUCLEOTIDE SEQUENCE [LARGE SCALE GENOMIC DNA]</scope>
    <source>
        <strain evidence="19">ResAG-96</strain>
    </source>
</reference>
<feature type="domain" description="DNA-directed DNA polymerase family A palm" evidence="17">
    <location>
        <begin position="632"/>
        <end position="839"/>
    </location>
</feature>
<keyword evidence="8 15" id="KW-0269">Exonuclease</keyword>
<dbReference type="InterPro" id="IPR002298">
    <property type="entry name" value="DNA_polymerase_A"/>
</dbReference>
<dbReference type="PRINTS" id="PR00868">
    <property type="entry name" value="DNAPOLI"/>
</dbReference>
<dbReference type="CDD" id="cd08637">
    <property type="entry name" value="DNA_pol_A_pol_I_C"/>
    <property type="match status" value="1"/>
</dbReference>
<evidence type="ECO:0000313" key="19">
    <source>
        <dbReference type="Proteomes" id="UP000236197"/>
    </source>
</evidence>
<dbReference type="CDD" id="cd09898">
    <property type="entry name" value="H3TH_53EXO"/>
    <property type="match status" value="1"/>
</dbReference>
<dbReference type="Gene3D" id="1.10.150.20">
    <property type="entry name" value="5' to 3' exonuclease, C-terminal subdomain"/>
    <property type="match status" value="2"/>
</dbReference>
<evidence type="ECO:0000256" key="6">
    <source>
        <dbReference type="ARBA" id="ARBA00022705"/>
    </source>
</evidence>
<evidence type="ECO:0000259" key="17">
    <source>
        <dbReference type="SMART" id="SM00482"/>
    </source>
</evidence>
<dbReference type="GO" id="GO:0003677">
    <property type="term" value="F:DNA binding"/>
    <property type="evidence" value="ECO:0007669"/>
    <property type="project" value="UniProtKB-UniRule"/>
</dbReference>
<dbReference type="GO" id="GO:0006302">
    <property type="term" value="P:double-strand break repair"/>
    <property type="evidence" value="ECO:0007669"/>
    <property type="project" value="TreeGrafter"/>
</dbReference>
<dbReference type="CDD" id="cd09859">
    <property type="entry name" value="PIN_53EXO"/>
    <property type="match status" value="1"/>
</dbReference>
<dbReference type="AlphaFoldDB" id="A0A2K2UAS9"/>
<keyword evidence="4 15" id="KW-0808">Transferase</keyword>
<sequence length="875" mass="95529">MPKKIAVIDGNSLMHRAYHAVPSTMNAPDGRPTNAVFGFLAMLLKFIDSENPDALICAFDAGRPEFRMKALEQYKAQRPPMDDDLKVQFPIIEELLEAMNVPVVRVKGWEGDDVLGTVAKRNEALGYETLLVTGDKDAYQLASGQTRIVTTKKGITDVAVYGPAEVEERYGVRPDQFIDFLGLKGDSSDNIPGVPGIGDKTAAKLLQTYGNLEGIYEHVDELKGKQKEKMVDNKDMAFLSRDVATIVCDLDFPLDLEGCSFPSFDSDVVTEAFKKVQFNSHLNRVLKLVGKELEKKVASLSVEPVVTGQAADELVDAALARGERLGVSIVEPKQVSLFSAGLHCAVGTSEGTALFEDESGREAVARIVRGGRFAALDVKQTVHCVYPADTAETALVDDADLMGMDAFDLSLAAYVLDSSVADYTFDALLGVYCDGVLPESKGDADMAAIQAAAARMLAQPLAEALDADGTRDAYFDIDLPLIGVLAIMERTGASIDCDHLARLGASTQVELDDLSGRIYDLAGEEFNIDSPKQLSRVLFEELGLKPLKKNQRGYSTDAAVLKELAKEHELPSLVLRYRELAKIKSTYIDALPRMRGADGRVHTCFNETVTTTGRLSSSDPNLQNIPVRTDFGRQIRACFVPLAPGQKFLSADYSQIELRLLAHLSGDEHLVAAFCSGADFHASTAARVFDVPVEEVSPQLRSRAKAVNFGIVYGQQAFGLSQSLGISFAEAKEMIERYFEAYPGVRAYLDDTIVQAKEHGYAETMFGRRRHIPELRSGNAVQRGFGERTAMNHPMQGSAADIIKLAMTEVQRRLMAGGFEAKLLLQVHDELDFSVPEAEIEPVSALVKDVMEHAAVLRVPLDVDISFGDTWAESH</sequence>
<dbReference type="EC" id="2.7.7.7" evidence="2 14"/>
<dbReference type="RefSeq" id="WP_103265287.1">
    <property type="nucleotide sequence ID" value="NZ_CABMLE010000009.1"/>
</dbReference>
<dbReference type="PANTHER" id="PTHR10133:SF27">
    <property type="entry name" value="DNA POLYMERASE NU"/>
    <property type="match status" value="1"/>
</dbReference>
<dbReference type="NCBIfam" id="TIGR00593">
    <property type="entry name" value="pola"/>
    <property type="match status" value="1"/>
</dbReference>
<dbReference type="Gene3D" id="3.40.50.1010">
    <property type="entry name" value="5'-nuclease"/>
    <property type="match status" value="1"/>
</dbReference>
<evidence type="ECO:0000256" key="8">
    <source>
        <dbReference type="ARBA" id="ARBA00022839"/>
    </source>
</evidence>
<dbReference type="InterPro" id="IPR020045">
    <property type="entry name" value="DNA_polI_H3TH"/>
</dbReference>
<keyword evidence="8 15" id="KW-0540">Nuclease</keyword>
<evidence type="ECO:0000256" key="9">
    <source>
        <dbReference type="ARBA" id="ARBA00022932"/>
    </source>
</evidence>
<dbReference type="FunFam" id="1.10.150.20:FF:000003">
    <property type="entry name" value="DNA polymerase I"/>
    <property type="match status" value="1"/>
</dbReference>
<evidence type="ECO:0000256" key="4">
    <source>
        <dbReference type="ARBA" id="ARBA00022679"/>
    </source>
</evidence>
<dbReference type="FunFam" id="1.20.1060.10:FF:000001">
    <property type="entry name" value="DNA polymerase I"/>
    <property type="match status" value="1"/>
</dbReference>
<dbReference type="SUPFAM" id="SSF47807">
    <property type="entry name" value="5' to 3' exonuclease, C-terminal subdomain"/>
    <property type="match status" value="1"/>
</dbReference>
<dbReference type="PANTHER" id="PTHR10133">
    <property type="entry name" value="DNA POLYMERASE I"/>
    <property type="match status" value="1"/>
</dbReference>
<dbReference type="Gene3D" id="1.20.1060.10">
    <property type="entry name" value="Taq DNA Polymerase, Chain T, domain 4"/>
    <property type="match status" value="1"/>
</dbReference>
<keyword evidence="15" id="KW-0378">Hydrolase</keyword>